<organism evidence="10 11">
    <name type="scientific">Waterburya agarophytonicola KI4</name>
    <dbReference type="NCBI Taxonomy" id="2874699"/>
    <lineage>
        <taxon>Bacteria</taxon>
        <taxon>Bacillati</taxon>
        <taxon>Cyanobacteriota</taxon>
        <taxon>Cyanophyceae</taxon>
        <taxon>Pleurocapsales</taxon>
        <taxon>Hyellaceae</taxon>
        <taxon>Waterburya</taxon>
        <taxon>Waterburya agarophytonicola</taxon>
    </lineage>
</organism>
<dbReference type="PANTHER" id="PTHR47036:SF1">
    <property type="entry name" value="COBALT-FACTOR III C(17)-METHYLTRANSFERASE-RELATED"/>
    <property type="match status" value="1"/>
</dbReference>
<dbReference type="InterPro" id="IPR038029">
    <property type="entry name" value="GbiG_N_sf"/>
</dbReference>
<evidence type="ECO:0000259" key="6">
    <source>
        <dbReference type="Pfam" id="PF00590"/>
    </source>
</evidence>
<keyword evidence="4 10" id="KW-0808">Transferase</keyword>
<evidence type="ECO:0000313" key="11">
    <source>
        <dbReference type="Proteomes" id="UP000729733"/>
    </source>
</evidence>
<dbReference type="AlphaFoldDB" id="A0A964BR81"/>
<dbReference type="Gene3D" id="3.40.1010.10">
    <property type="entry name" value="Cobalt-precorrin-4 Transmethylase, Domain 1"/>
    <property type="match status" value="1"/>
</dbReference>
<evidence type="ECO:0000259" key="7">
    <source>
        <dbReference type="Pfam" id="PF01890"/>
    </source>
</evidence>
<keyword evidence="3 10" id="KW-0489">Methyltransferase</keyword>
<feature type="domain" description="Tetrapyrrole methylase" evidence="6">
    <location>
        <begin position="370"/>
        <end position="581"/>
    </location>
</feature>
<dbReference type="Pfam" id="PF00590">
    <property type="entry name" value="TP_methylase"/>
    <property type="match status" value="1"/>
</dbReference>
<feature type="domain" description="Cobalamin synthesis G N-terminal" evidence="8">
    <location>
        <begin position="57"/>
        <end position="137"/>
    </location>
</feature>
<dbReference type="InterPro" id="IPR021745">
    <property type="entry name" value="CbiG_mid"/>
</dbReference>
<gene>
    <name evidence="10" type="primary">cobJ</name>
    <name evidence="10" type="ORF">I4641_12135</name>
</gene>
<keyword evidence="11" id="KW-1185">Reference proteome</keyword>
<evidence type="ECO:0000256" key="4">
    <source>
        <dbReference type="ARBA" id="ARBA00022679"/>
    </source>
</evidence>
<dbReference type="InterPro" id="IPR002750">
    <property type="entry name" value="CobE/GbiG_C"/>
</dbReference>
<evidence type="ECO:0000259" key="8">
    <source>
        <dbReference type="Pfam" id="PF11760"/>
    </source>
</evidence>
<evidence type="ECO:0000259" key="9">
    <source>
        <dbReference type="Pfam" id="PF11761"/>
    </source>
</evidence>
<dbReference type="Gene3D" id="3.30.950.10">
    <property type="entry name" value="Methyltransferase, Cobalt-precorrin-4 Transmethylase, Domain 2"/>
    <property type="match status" value="1"/>
</dbReference>
<dbReference type="InterPro" id="IPR000878">
    <property type="entry name" value="4pyrrol_Mease"/>
</dbReference>
<proteinExistence type="predicted"/>
<dbReference type="PANTHER" id="PTHR47036">
    <property type="entry name" value="COBALT-FACTOR III C(17)-METHYLTRANSFERASE-RELATED"/>
    <property type="match status" value="1"/>
</dbReference>
<feature type="domain" description="Cobalamin biosynthesis central region" evidence="9">
    <location>
        <begin position="143"/>
        <end position="234"/>
    </location>
</feature>
<evidence type="ECO:0000313" key="10">
    <source>
        <dbReference type="EMBL" id="MCC0177729.1"/>
    </source>
</evidence>
<dbReference type="SUPFAM" id="SSF53790">
    <property type="entry name" value="Tetrapyrrole methylase"/>
    <property type="match status" value="1"/>
</dbReference>
<dbReference type="Gene3D" id="3.30.420.180">
    <property type="entry name" value="CobE/GbiG C-terminal domain"/>
    <property type="match status" value="1"/>
</dbReference>
<evidence type="ECO:0000256" key="2">
    <source>
        <dbReference type="ARBA" id="ARBA00022573"/>
    </source>
</evidence>
<dbReference type="Gene3D" id="3.40.50.11220">
    <property type="match status" value="1"/>
</dbReference>
<dbReference type="InterPro" id="IPR006363">
    <property type="entry name" value="Cbl_synth_CobJ/CibH_dom"/>
</dbReference>
<reference evidence="10" key="1">
    <citation type="journal article" date="2021" name="Antonie Van Leeuwenhoek">
        <title>Draft genome and description of Waterburya agarophytonicola gen. nov. sp. nov. (Pleurocapsales, Cyanobacteria): a seaweed symbiont.</title>
        <authorList>
            <person name="Bonthond G."/>
            <person name="Shalygin S."/>
            <person name="Bayer T."/>
            <person name="Weinberger F."/>
        </authorList>
    </citation>
    <scope>NUCLEOTIDE SEQUENCE</scope>
    <source>
        <strain evidence="10">KI4</strain>
    </source>
</reference>
<dbReference type="InterPro" id="IPR014776">
    <property type="entry name" value="4pyrrole_Mease_sub2"/>
</dbReference>
<dbReference type="InterPro" id="IPR051810">
    <property type="entry name" value="Precorrin_MeTrfase"/>
</dbReference>
<dbReference type="RefSeq" id="WP_229640791.1">
    <property type="nucleotide sequence ID" value="NZ_JADWDC010000027.1"/>
</dbReference>
<name>A0A964BR81_9CYAN</name>
<dbReference type="InterPro" id="IPR014777">
    <property type="entry name" value="4pyrrole_Mease_sub1"/>
</dbReference>
<evidence type="ECO:0000256" key="1">
    <source>
        <dbReference type="ARBA" id="ARBA00004953"/>
    </source>
</evidence>
<evidence type="ECO:0000256" key="3">
    <source>
        <dbReference type="ARBA" id="ARBA00022603"/>
    </source>
</evidence>
<accession>A0A964BR81</accession>
<dbReference type="GO" id="GO:0009236">
    <property type="term" value="P:cobalamin biosynthetic process"/>
    <property type="evidence" value="ECO:0007669"/>
    <property type="project" value="UniProtKB-KW"/>
</dbReference>
<feature type="domain" description="CobE/GbiG C-terminal" evidence="7">
    <location>
        <begin position="237"/>
        <end position="358"/>
    </location>
</feature>
<dbReference type="NCBIfam" id="TIGR01466">
    <property type="entry name" value="cobJ_cbiH"/>
    <property type="match status" value="1"/>
</dbReference>
<sequence length="620" mass="67496">MEDSCFARFAPIVAIATYSQAAQVLTPLTQDPNIQLWLPDSLEKQGNSQHYEGSLKEHLASIWAENQAFIFCLAAGAVVRLIAPLLKNKAEDPAVIVIDGSGNYVVSLCSGHQGKADLLSQIIARQLGAKAIVTGGSSAFGLPAIDTFGFIYGWHKGEGDWTGVMAAIAKKSTVQVIQESGSTLWQKHLPPSHPFHFGFSESSAELNPQARIWISPTKRKIAPKSDFPKVQWHPRVLWIGIGCERGTSAQLIETAIDETCKTYHYATEAIAGIASIDLKADEAGIIQVCQRRNLPFKTFTPQALKKVDVPTPSEIVQQEVGTPSVAEAAAILAGENLQVSKQIFKSDTQLGAVTVAIAQANIEYIGHTGRLYLVGIGPGDLNQITPAAQTAITEADIVIGYTLYLDLIESLKRPEQVIEASPITQEQQRAQRAIKLAQWGLTVAVVSSGDCGIYGMAGLVLEELQEAGWNGKSPQVRVFPGISALQSAASRVGAPLMHDFCAISLSDLLTPWEVIQKRLHAAASGDFITALYNPRSQKRTEQIVTTQAIFVQHRQEDTPVAIVRGAYRQDEQVTITTLSQMLEHPIDMLTTVIIGNTTTRNYADWMITPRGYLDRTRNEE</sequence>
<keyword evidence="5" id="KW-0949">S-adenosyl-L-methionine</keyword>
<dbReference type="Proteomes" id="UP000729733">
    <property type="component" value="Unassembled WGS sequence"/>
</dbReference>
<dbReference type="EMBL" id="JADWDC010000027">
    <property type="protein sequence ID" value="MCC0177729.1"/>
    <property type="molecule type" value="Genomic_DNA"/>
</dbReference>
<protein>
    <submittedName>
        <fullName evidence="10">Precorrin-3B C(17)-methyltransferase</fullName>
        <ecNumber evidence="10">2.1.1.131</ecNumber>
    </submittedName>
</protein>
<dbReference type="Pfam" id="PF01890">
    <property type="entry name" value="CbiG_C"/>
    <property type="match status" value="1"/>
</dbReference>
<dbReference type="SUPFAM" id="SSF159672">
    <property type="entry name" value="CbiG N-terminal domain-like"/>
    <property type="match status" value="1"/>
</dbReference>
<dbReference type="CDD" id="cd11646">
    <property type="entry name" value="Precorrin_3B_C17_MT"/>
    <property type="match status" value="1"/>
</dbReference>
<dbReference type="SUPFAM" id="SSF159664">
    <property type="entry name" value="CobE/GbiG C-terminal domain-like"/>
    <property type="match status" value="1"/>
</dbReference>
<dbReference type="InterPro" id="IPR036518">
    <property type="entry name" value="CobE/GbiG_C_sf"/>
</dbReference>
<dbReference type="Pfam" id="PF11761">
    <property type="entry name" value="CbiG_mid"/>
    <property type="match status" value="1"/>
</dbReference>
<keyword evidence="2" id="KW-0169">Cobalamin biosynthesis</keyword>
<dbReference type="InterPro" id="IPR021744">
    <property type="entry name" value="CbiG_N"/>
</dbReference>
<comment type="pathway">
    <text evidence="1">Cofactor biosynthesis; adenosylcobalamin biosynthesis.</text>
</comment>
<dbReference type="InterPro" id="IPR035996">
    <property type="entry name" value="4pyrrol_Methylase_sf"/>
</dbReference>
<comment type="caution">
    <text evidence="10">The sequence shown here is derived from an EMBL/GenBank/DDBJ whole genome shotgun (WGS) entry which is preliminary data.</text>
</comment>
<dbReference type="GO" id="GO:0030789">
    <property type="term" value="F:precorrin-3B C17-methyltransferase activity"/>
    <property type="evidence" value="ECO:0007669"/>
    <property type="project" value="UniProtKB-EC"/>
</dbReference>
<dbReference type="EC" id="2.1.1.131" evidence="10"/>
<evidence type="ECO:0000256" key="5">
    <source>
        <dbReference type="ARBA" id="ARBA00022691"/>
    </source>
</evidence>
<dbReference type="Pfam" id="PF11760">
    <property type="entry name" value="CbiG_N"/>
    <property type="match status" value="1"/>
</dbReference>
<dbReference type="GO" id="GO:0032259">
    <property type="term" value="P:methylation"/>
    <property type="evidence" value="ECO:0007669"/>
    <property type="project" value="UniProtKB-KW"/>
</dbReference>